<dbReference type="GO" id="GO:0000015">
    <property type="term" value="C:phosphopyruvate hydratase complex"/>
    <property type="evidence" value="ECO:0007669"/>
    <property type="project" value="InterPro"/>
</dbReference>
<reference evidence="11" key="2">
    <citation type="submission" date="2015-03" db="UniProtKB">
        <authorList>
            <consortium name="EnsemblPlants"/>
        </authorList>
    </citation>
    <scope>IDENTIFICATION</scope>
</reference>
<sequence length="383" mass="40846">MSVQEYLEKHLLSRKIEEAVNAAVRAKAPDPVLFISNHMRRAAPAVITSVRARQILDGRGEPAVEVSLHTNKAVHRASAAAADAPEGAAADAVRDAEKRKLLARAVADAVRVINDKVSEALVGMDPQQQSQIDQAIMDLDKAHHKAEIGVNSMLAVSIAACKAGAAEKEVPLYKHIAELVGKSATTLPIPAITVINGGTHAGNSLPIQEIMILPVGAKNFEEAMQMGSETYHHLKDIILEKYGSNSCNIGDDGGFAPNISRQVVGDDLLMSDPERIKRAVNEYTCNALVLKANQVGTVTEAIEVVRQAKDAHWGVMVSHRSGDTDDSFIADLAVGAAAGQIKAGAPCRGECLSKYNQLLRIEEELGSDGVYAGENWRTTASTS</sequence>
<dbReference type="InterPro" id="IPR029017">
    <property type="entry name" value="Enolase-like_N"/>
</dbReference>
<proteinExistence type="inferred from homology"/>
<feature type="domain" description="Enolase N-terminal" evidence="10">
    <location>
        <begin position="47"/>
        <end position="176"/>
    </location>
</feature>
<dbReference type="PANTHER" id="PTHR11902">
    <property type="entry name" value="ENOLASE"/>
    <property type="match status" value="1"/>
</dbReference>
<dbReference type="SUPFAM" id="SSF51604">
    <property type="entry name" value="Enolase C-terminal domain-like"/>
    <property type="match status" value="1"/>
</dbReference>
<evidence type="ECO:0000256" key="4">
    <source>
        <dbReference type="ARBA" id="ARBA00022842"/>
    </source>
</evidence>
<keyword evidence="12" id="KW-1185">Reference proteome</keyword>
<comment type="cofactor">
    <cofactor evidence="8">
        <name>Mg(2+)</name>
        <dbReference type="ChEBI" id="CHEBI:18420"/>
    </cofactor>
    <text evidence="8">Mg(2+) is required for catalysis and for stabilizing the dimer.</text>
</comment>
<keyword evidence="6" id="KW-0456">Lyase</keyword>
<dbReference type="Gene3D" id="3.20.20.120">
    <property type="entry name" value="Enolase-like C-terminal domain"/>
    <property type="match status" value="2"/>
</dbReference>
<dbReference type="InterPro" id="IPR020811">
    <property type="entry name" value="Enolase_N"/>
</dbReference>
<comment type="similarity">
    <text evidence="2">Belongs to the enolase family.</text>
</comment>
<dbReference type="EnsemblPlants" id="OBART03G11740.1">
    <property type="protein sequence ID" value="OBART03G11740.1"/>
    <property type="gene ID" value="OBART03G11740"/>
</dbReference>
<evidence type="ECO:0000256" key="3">
    <source>
        <dbReference type="ARBA" id="ARBA00012058"/>
    </source>
</evidence>
<dbReference type="STRING" id="65489.A0A0D3FGM1"/>
<evidence type="ECO:0000256" key="5">
    <source>
        <dbReference type="ARBA" id="ARBA00023152"/>
    </source>
</evidence>
<dbReference type="PROSITE" id="PS00164">
    <property type="entry name" value="ENOLASE"/>
    <property type="match status" value="1"/>
</dbReference>
<accession>A0A0D3FGM1</accession>
<feature type="binding site" evidence="8">
    <location>
        <position position="252"/>
    </location>
    <ligand>
        <name>Mg(2+)</name>
        <dbReference type="ChEBI" id="CHEBI:18420"/>
    </ligand>
</feature>
<dbReference type="HOGENOM" id="CLU_031223_0_0_1"/>
<dbReference type="InterPro" id="IPR020809">
    <property type="entry name" value="Enolase_CS"/>
</dbReference>
<dbReference type="CDD" id="cd22962">
    <property type="entry name" value="DD_AtENO3-like"/>
    <property type="match status" value="1"/>
</dbReference>
<dbReference type="PRINTS" id="PR00148">
    <property type="entry name" value="ENOLASE"/>
</dbReference>
<dbReference type="Pfam" id="PF00113">
    <property type="entry name" value="Enolase_C"/>
    <property type="match status" value="2"/>
</dbReference>
<organism evidence="11">
    <name type="scientific">Oryza barthii</name>
    <dbReference type="NCBI Taxonomy" id="65489"/>
    <lineage>
        <taxon>Eukaryota</taxon>
        <taxon>Viridiplantae</taxon>
        <taxon>Streptophyta</taxon>
        <taxon>Embryophyta</taxon>
        <taxon>Tracheophyta</taxon>
        <taxon>Spermatophyta</taxon>
        <taxon>Magnoliopsida</taxon>
        <taxon>Liliopsida</taxon>
        <taxon>Poales</taxon>
        <taxon>Poaceae</taxon>
        <taxon>BOP clade</taxon>
        <taxon>Oryzoideae</taxon>
        <taxon>Oryzeae</taxon>
        <taxon>Oryzinae</taxon>
        <taxon>Oryza</taxon>
    </lineage>
</organism>
<dbReference type="GO" id="GO:0000287">
    <property type="term" value="F:magnesium ion binding"/>
    <property type="evidence" value="ECO:0007669"/>
    <property type="project" value="InterPro"/>
</dbReference>
<dbReference type="GO" id="GO:0004634">
    <property type="term" value="F:phosphopyruvate hydratase activity"/>
    <property type="evidence" value="ECO:0007669"/>
    <property type="project" value="UniProtKB-EC"/>
</dbReference>
<evidence type="ECO:0000256" key="8">
    <source>
        <dbReference type="PIRSR" id="PIRSR001400-3"/>
    </source>
</evidence>
<dbReference type="InterPro" id="IPR036849">
    <property type="entry name" value="Enolase-like_C_sf"/>
</dbReference>
<dbReference type="UniPathway" id="UPA00109">
    <property type="reaction ID" value="UER00187"/>
</dbReference>
<evidence type="ECO:0000256" key="6">
    <source>
        <dbReference type="ARBA" id="ARBA00023239"/>
    </source>
</evidence>
<dbReference type="EC" id="4.2.1.11" evidence="3"/>
<protein>
    <recommendedName>
        <fullName evidence="3">phosphopyruvate hydratase</fullName>
        <ecNumber evidence="3">4.2.1.11</ecNumber>
    </recommendedName>
</protein>
<feature type="binding site" evidence="8">
    <location>
        <position position="266"/>
    </location>
    <ligand>
        <name>Mg(2+)</name>
        <dbReference type="ChEBI" id="CHEBI:18420"/>
    </ligand>
</feature>
<evidence type="ECO:0000256" key="2">
    <source>
        <dbReference type="ARBA" id="ARBA00009604"/>
    </source>
</evidence>
<dbReference type="eggNOG" id="KOG2670">
    <property type="taxonomic scope" value="Eukaryota"/>
</dbReference>
<evidence type="ECO:0000256" key="7">
    <source>
        <dbReference type="PIRSR" id="PIRSR001400-1"/>
    </source>
</evidence>
<dbReference type="SUPFAM" id="SSF54826">
    <property type="entry name" value="Enolase N-terminal domain-like"/>
    <property type="match status" value="1"/>
</dbReference>
<dbReference type="PIRSF" id="PIRSF001400">
    <property type="entry name" value="Enolase"/>
    <property type="match status" value="1"/>
</dbReference>
<name>A0A0D3FGM1_9ORYZ</name>
<dbReference type="AlphaFoldDB" id="A0A0D3FGM1"/>
<dbReference type="Gene3D" id="3.30.390.10">
    <property type="entry name" value="Enolase-like, N-terminal domain"/>
    <property type="match status" value="1"/>
</dbReference>
<dbReference type="Proteomes" id="UP000026960">
    <property type="component" value="Chromosome 3"/>
</dbReference>
<feature type="active site" description="Proton donor" evidence="7">
    <location>
        <position position="229"/>
    </location>
</feature>
<keyword evidence="4 8" id="KW-0460">Magnesium</keyword>
<dbReference type="InterPro" id="IPR000941">
    <property type="entry name" value="Enolase"/>
</dbReference>
<keyword evidence="8" id="KW-0479">Metal-binding</keyword>
<dbReference type="SMART" id="SM01192">
    <property type="entry name" value="Enolase_C"/>
    <property type="match status" value="1"/>
</dbReference>
<keyword evidence="5" id="KW-0324">Glycolysis</keyword>
<evidence type="ECO:0000259" key="9">
    <source>
        <dbReference type="SMART" id="SM01192"/>
    </source>
</evidence>
<comment type="pathway">
    <text evidence="1">Carbohydrate degradation; glycolysis; pyruvate from D-glyceraldehyde 3-phosphate: step 4/5.</text>
</comment>
<dbReference type="Pfam" id="PF03952">
    <property type="entry name" value="Enolase_N"/>
    <property type="match status" value="1"/>
</dbReference>
<dbReference type="InterPro" id="IPR020810">
    <property type="entry name" value="Enolase_C"/>
</dbReference>
<evidence type="ECO:0000259" key="10">
    <source>
        <dbReference type="SMART" id="SM01193"/>
    </source>
</evidence>
<dbReference type="Gramene" id="OBART03G11740.1">
    <property type="protein sequence ID" value="OBART03G11740.1"/>
    <property type="gene ID" value="OBART03G11740"/>
</dbReference>
<feature type="domain" description="Enolase C-terminal TIM barrel" evidence="9">
    <location>
        <begin position="184"/>
        <end position="379"/>
    </location>
</feature>
<feature type="active site" description="Proton acceptor" evidence="7">
    <location>
        <position position="291"/>
    </location>
</feature>
<dbReference type="GO" id="GO:0006096">
    <property type="term" value="P:glycolytic process"/>
    <property type="evidence" value="ECO:0007669"/>
    <property type="project" value="UniProtKB-UniPathway"/>
</dbReference>
<dbReference type="PANTHER" id="PTHR11902:SF56">
    <property type="entry name" value="CYTOSOLIC ENOLASE 3"/>
    <property type="match status" value="1"/>
</dbReference>
<evidence type="ECO:0000313" key="12">
    <source>
        <dbReference type="Proteomes" id="UP000026960"/>
    </source>
</evidence>
<dbReference type="PaxDb" id="65489-OBART03G11740.1"/>
<dbReference type="SMART" id="SM01193">
    <property type="entry name" value="Enolase_N"/>
    <property type="match status" value="1"/>
</dbReference>
<reference evidence="11" key="1">
    <citation type="journal article" date="2009" name="Rice">
        <title>De Novo Next Generation Sequencing of Plant Genomes.</title>
        <authorList>
            <person name="Rounsley S."/>
            <person name="Marri P.R."/>
            <person name="Yu Y."/>
            <person name="He R."/>
            <person name="Sisneros N."/>
            <person name="Goicoechea J.L."/>
            <person name="Lee S.J."/>
            <person name="Angelova A."/>
            <person name="Kudrna D."/>
            <person name="Luo M."/>
            <person name="Affourtit J."/>
            <person name="Desany B."/>
            <person name="Knight J."/>
            <person name="Niazi F."/>
            <person name="Egholm M."/>
            <person name="Wing R.A."/>
        </authorList>
    </citation>
    <scope>NUCLEOTIDE SEQUENCE [LARGE SCALE GENOMIC DNA]</scope>
    <source>
        <strain evidence="11">cv. IRGC 105608</strain>
    </source>
</reference>
<evidence type="ECO:0000313" key="11">
    <source>
        <dbReference type="EnsemblPlants" id="OBART03G11740.1"/>
    </source>
</evidence>
<evidence type="ECO:0000256" key="1">
    <source>
        <dbReference type="ARBA" id="ARBA00005031"/>
    </source>
</evidence>